<name>A0A916LH94_MYCTX</name>
<protein>
    <submittedName>
        <fullName evidence="1">Uncharacterized protein</fullName>
    </submittedName>
</protein>
<dbReference type="EMBL" id="CSBK01004601">
    <property type="protein sequence ID" value="CPC03678.1"/>
    <property type="molecule type" value="Genomic_DNA"/>
</dbReference>
<evidence type="ECO:0000313" key="2">
    <source>
        <dbReference type="Proteomes" id="UP000039021"/>
    </source>
</evidence>
<accession>A0A916LH94</accession>
<gene>
    <name evidence="1" type="ORF">ERS007739_05534</name>
</gene>
<comment type="caution">
    <text evidence="1">The sequence shown here is derived from an EMBL/GenBank/DDBJ whole genome shotgun (WGS) entry which is preliminary data.</text>
</comment>
<dbReference type="AlphaFoldDB" id="A0A916LH94"/>
<dbReference type="Proteomes" id="UP000039021">
    <property type="component" value="Unassembled WGS sequence"/>
</dbReference>
<proteinExistence type="predicted"/>
<sequence>MVTGAAPSDVGWCATRTSMLPVLALKYDSTVWPSI</sequence>
<evidence type="ECO:0000313" key="1">
    <source>
        <dbReference type="EMBL" id="CPC03678.1"/>
    </source>
</evidence>
<reference evidence="2" key="1">
    <citation type="submission" date="2015-03" db="EMBL/GenBank/DDBJ databases">
        <authorList>
            <consortium name="Pathogen Informatics"/>
        </authorList>
    </citation>
    <scope>NUCLEOTIDE SEQUENCE [LARGE SCALE GENOMIC DNA]</scope>
    <source>
        <strain evidence="2">N09902308</strain>
    </source>
</reference>
<organism evidence="1 2">
    <name type="scientific">Mycobacterium tuberculosis</name>
    <dbReference type="NCBI Taxonomy" id="1773"/>
    <lineage>
        <taxon>Bacteria</taxon>
        <taxon>Bacillati</taxon>
        <taxon>Actinomycetota</taxon>
        <taxon>Actinomycetes</taxon>
        <taxon>Mycobacteriales</taxon>
        <taxon>Mycobacteriaceae</taxon>
        <taxon>Mycobacterium</taxon>
        <taxon>Mycobacterium tuberculosis complex</taxon>
    </lineage>
</organism>